<feature type="transmembrane region" description="Helical" evidence="9">
    <location>
        <begin position="71"/>
        <end position="92"/>
    </location>
</feature>
<evidence type="ECO:0000259" key="10">
    <source>
        <dbReference type="PROSITE" id="PS50893"/>
    </source>
</evidence>
<dbReference type="Pfam" id="PF00005">
    <property type="entry name" value="ABC_tran"/>
    <property type="match status" value="1"/>
</dbReference>
<feature type="domain" description="ABC transporter" evidence="10">
    <location>
        <begin position="233"/>
        <end position="514"/>
    </location>
</feature>
<dbReference type="SMART" id="SM00382">
    <property type="entry name" value="AAA"/>
    <property type="match status" value="1"/>
</dbReference>
<keyword evidence="2" id="KW-0813">Transport</keyword>
<evidence type="ECO:0000313" key="11">
    <source>
        <dbReference type="EMBL" id="KAL2645385.1"/>
    </source>
</evidence>
<dbReference type="AlphaFoldDB" id="A0ABD1ZCA6"/>
<dbReference type="InterPro" id="IPR050835">
    <property type="entry name" value="ABC_transporter_sub-D"/>
</dbReference>
<keyword evidence="12" id="KW-1185">Reference proteome</keyword>
<dbReference type="InterPro" id="IPR003439">
    <property type="entry name" value="ABC_transporter-like_ATP-bd"/>
</dbReference>
<comment type="similarity">
    <text evidence="1">Belongs to the ABC transporter superfamily. ABCD family. Peroxisomal fatty acyl CoA transporter (TC 3.A.1.203) subfamily.</text>
</comment>
<dbReference type="SUPFAM" id="SSF52540">
    <property type="entry name" value="P-loop containing nucleoside triphosphate hydrolases"/>
    <property type="match status" value="1"/>
</dbReference>
<keyword evidence="7 9" id="KW-0472">Membrane</keyword>
<dbReference type="CDD" id="cd03223">
    <property type="entry name" value="ABCD_peroxisomal_ALDP"/>
    <property type="match status" value="1"/>
</dbReference>
<evidence type="ECO:0000256" key="3">
    <source>
        <dbReference type="ARBA" id="ARBA00022692"/>
    </source>
</evidence>
<evidence type="ECO:0000256" key="8">
    <source>
        <dbReference type="SAM" id="MobiDB-lite"/>
    </source>
</evidence>
<dbReference type="PROSITE" id="PS50893">
    <property type="entry name" value="ABC_TRANSPORTER_2"/>
    <property type="match status" value="1"/>
</dbReference>
<dbReference type="PANTHER" id="PTHR11384:SF59">
    <property type="entry name" value="LYSOSOMAL COBALAMIN TRANSPORTER ABCD4"/>
    <property type="match status" value="1"/>
</dbReference>
<evidence type="ECO:0000256" key="9">
    <source>
        <dbReference type="SAM" id="Phobius"/>
    </source>
</evidence>
<dbReference type="InterPro" id="IPR003593">
    <property type="entry name" value="AAA+_ATPase"/>
</dbReference>
<dbReference type="PROSITE" id="PS00211">
    <property type="entry name" value="ABC_TRANSPORTER_1"/>
    <property type="match status" value="1"/>
</dbReference>
<dbReference type="PANTHER" id="PTHR11384">
    <property type="entry name" value="ATP-BINDING CASSETTE, SUB-FAMILY D MEMBER"/>
    <property type="match status" value="1"/>
</dbReference>
<dbReference type="EMBL" id="JBHFFA010000002">
    <property type="protein sequence ID" value="KAL2645385.1"/>
    <property type="molecule type" value="Genomic_DNA"/>
</dbReference>
<name>A0ABD1ZCA6_9MARC</name>
<feature type="transmembrane region" description="Helical" evidence="9">
    <location>
        <begin position="42"/>
        <end position="64"/>
    </location>
</feature>
<dbReference type="InterPro" id="IPR017871">
    <property type="entry name" value="ABC_transporter-like_CS"/>
</dbReference>
<gene>
    <name evidence="11" type="ORF">R1flu_012972</name>
</gene>
<dbReference type="GO" id="GO:0005524">
    <property type="term" value="F:ATP binding"/>
    <property type="evidence" value="ECO:0007669"/>
    <property type="project" value="UniProtKB-KW"/>
</dbReference>
<keyword evidence="5" id="KW-0067">ATP-binding</keyword>
<dbReference type="Proteomes" id="UP001605036">
    <property type="component" value="Unassembled WGS sequence"/>
</dbReference>
<dbReference type="InterPro" id="IPR027417">
    <property type="entry name" value="P-loop_NTPase"/>
</dbReference>
<protein>
    <recommendedName>
        <fullName evidence="10">ABC transporter domain-containing protein</fullName>
    </recommendedName>
</protein>
<reference evidence="11 12" key="1">
    <citation type="submission" date="2024-09" db="EMBL/GenBank/DDBJ databases">
        <title>Chromosome-scale assembly of Riccia fluitans.</title>
        <authorList>
            <person name="Paukszto L."/>
            <person name="Sawicki J."/>
            <person name="Karawczyk K."/>
            <person name="Piernik-Szablinska J."/>
            <person name="Szczecinska M."/>
            <person name="Mazdziarz M."/>
        </authorList>
    </citation>
    <scope>NUCLEOTIDE SEQUENCE [LARGE SCALE GENOMIC DNA]</scope>
    <source>
        <strain evidence="11">Rf_01</strain>
        <tissue evidence="11">Aerial parts of the thallus</tissue>
    </source>
</reference>
<evidence type="ECO:0000256" key="2">
    <source>
        <dbReference type="ARBA" id="ARBA00022448"/>
    </source>
</evidence>
<organism evidence="11 12">
    <name type="scientific">Riccia fluitans</name>
    <dbReference type="NCBI Taxonomy" id="41844"/>
    <lineage>
        <taxon>Eukaryota</taxon>
        <taxon>Viridiplantae</taxon>
        <taxon>Streptophyta</taxon>
        <taxon>Embryophyta</taxon>
        <taxon>Marchantiophyta</taxon>
        <taxon>Marchantiopsida</taxon>
        <taxon>Marchantiidae</taxon>
        <taxon>Marchantiales</taxon>
        <taxon>Ricciaceae</taxon>
        <taxon>Riccia</taxon>
    </lineage>
</organism>
<keyword evidence="4" id="KW-0547">Nucleotide-binding</keyword>
<sequence>MTKYYLNSYLENRTFYTIEAESLIDNPDQRIVHDVTSFTSTALAFALALFNAIVDLLSFAGILYSIYPPLFMVLIAYSLVGTIMSVLLGFGWPQLHTGETRGRFPLLPAAVVAPLYFRGEIDFGVINQSFSAFDHILGDLSIVVYQFQSITAFSAVVDRLGKYSVHLPLSLHQLVYTYYVTKMDSEFNDVLDKLHRISDAPAQIEAFMDGRRPKINKVSMRDMFPCGQSMPLVAVEHLTLFTPSYNMTLVEDLSFVLHEGENVLIMGPSGSGKTSLLRGIAGLWEAGRGTIKTFLRRQSDDDVESSGGADEASRRVYGEIEEEPDNAPQPFRRRSGMIFLPQKPYMVVGSLRQQLLYPTWIKDADSDVTETSGRDPMDAPRPPPTDPELLDVMERVKLGYLLGRLEELDLQREWATTLSQGEQQRIAFARLLLSRPYVAMMDESTSAMDEENEAELYREIAAAGITYISVAHRASLKCFHSNLLTIHKNRDVGGSSRWTFRCCNDSYSDDSVDP</sequence>
<accession>A0ABD1ZCA6</accession>
<dbReference type="Gene3D" id="3.40.50.300">
    <property type="entry name" value="P-loop containing nucleotide triphosphate hydrolases"/>
    <property type="match status" value="1"/>
</dbReference>
<evidence type="ECO:0000313" key="12">
    <source>
        <dbReference type="Proteomes" id="UP001605036"/>
    </source>
</evidence>
<evidence type="ECO:0000256" key="7">
    <source>
        <dbReference type="ARBA" id="ARBA00023136"/>
    </source>
</evidence>
<evidence type="ECO:0000256" key="4">
    <source>
        <dbReference type="ARBA" id="ARBA00022741"/>
    </source>
</evidence>
<keyword evidence="3 9" id="KW-0812">Transmembrane</keyword>
<keyword evidence="6 9" id="KW-1133">Transmembrane helix</keyword>
<comment type="caution">
    <text evidence="11">The sequence shown here is derived from an EMBL/GenBank/DDBJ whole genome shotgun (WGS) entry which is preliminary data.</text>
</comment>
<feature type="region of interest" description="Disordered" evidence="8">
    <location>
        <begin position="366"/>
        <end position="388"/>
    </location>
</feature>
<proteinExistence type="inferred from homology"/>
<feature type="region of interest" description="Disordered" evidence="8">
    <location>
        <begin position="297"/>
        <end position="333"/>
    </location>
</feature>
<dbReference type="InterPro" id="IPR011527">
    <property type="entry name" value="ABC1_TM_dom"/>
</dbReference>
<evidence type="ECO:0000256" key="1">
    <source>
        <dbReference type="ARBA" id="ARBA00008575"/>
    </source>
</evidence>
<evidence type="ECO:0000256" key="5">
    <source>
        <dbReference type="ARBA" id="ARBA00022840"/>
    </source>
</evidence>
<dbReference type="Pfam" id="PF06472">
    <property type="entry name" value="ABC_membrane_2"/>
    <property type="match status" value="1"/>
</dbReference>
<evidence type="ECO:0000256" key="6">
    <source>
        <dbReference type="ARBA" id="ARBA00022989"/>
    </source>
</evidence>